<dbReference type="Pfam" id="PF19050">
    <property type="entry name" value="PhoD_2"/>
    <property type="match status" value="2"/>
</dbReference>
<feature type="region of interest" description="Disordered" evidence="1">
    <location>
        <begin position="1"/>
        <end position="41"/>
    </location>
</feature>
<dbReference type="OrthoDB" id="2419400at2759"/>
<reference evidence="3 4" key="1">
    <citation type="journal article" date="2019" name="Nat. Ecol. Evol.">
        <title>Megaphylogeny resolves global patterns of mushroom evolution.</title>
        <authorList>
            <person name="Varga T."/>
            <person name="Krizsan K."/>
            <person name="Foldi C."/>
            <person name="Dima B."/>
            <person name="Sanchez-Garcia M."/>
            <person name="Sanchez-Ramirez S."/>
            <person name="Szollosi G.J."/>
            <person name="Szarkandi J.G."/>
            <person name="Papp V."/>
            <person name="Albert L."/>
            <person name="Andreopoulos W."/>
            <person name="Angelini C."/>
            <person name="Antonin V."/>
            <person name="Barry K.W."/>
            <person name="Bougher N.L."/>
            <person name="Buchanan P."/>
            <person name="Buyck B."/>
            <person name="Bense V."/>
            <person name="Catcheside P."/>
            <person name="Chovatia M."/>
            <person name="Cooper J."/>
            <person name="Damon W."/>
            <person name="Desjardin D."/>
            <person name="Finy P."/>
            <person name="Geml J."/>
            <person name="Haridas S."/>
            <person name="Hughes K."/>
            <person name="Justo A."/>
            <person name="Karasinski D."/>
            <person name="Kautmanova I."/>
            <person name="Kiss B."/>
            <person name="Kocsube S."/>
            <person name="Kotiranta H."/>
            <person name="LaButti K.M."/>
            <person name="Lechner B.E."/>
            <person name="Liimatainen K."/>
            <person name="Lipzen A."/>
            <person name="Lukacs Z."/>
            <person name="Mihaltcheva S."/>
            <person name="Morgado L.N."/>
            <person name="Niskanen T."/>
            <person name="Noordeloos M.E."/>
            <person name="Ohm R.A."/>
            <person name="Ortiz-Santana B."/>
            <person name="Ovrebo C."/>
            <person name="Racz N."/>
            <person name="Riley R."/>
            <person name="Savchenko A."/>
            <person name="Shiryaev A."/>
            <person name="Soop K."/>
            <person name="Spirin V."/>
            <person name="Szebenyi C."/>
            <person name="Tomsovsky M."/>
            <person name="Tulloss R.E."/>
            <person name="Uehling J."/>
            <person name="Grigoriev I.V."/>
            <person name="Vagvolgyi C."/>
            <person name="Papp T."/>
            <person name="Martin F.M."/>
            <person name="Miettinen O."/>
            <person name="Hibbett D.S."/>
            <person name="Nagy L.G."/>
        </authorList>
    </citation>
    <scope>NUCLEOTIDE SEQUENCE [LARGE SCALE GENOMIC DNA]</scope>
    <source>
        <strain evidence="3 4">CBS 309.79</strain>
    </source>
</reference>
<evidence type="ECO:0000259" key="2">
    <source>
        <dbReference type="Pfam" id="PF19050"/>
    </source>
</evidence>
<feature type="domain" description="PhoD-like phosphatase" evidence="2">
    <location>
        <begin position="240"/>
        <end position="511"/>
    </location>
</feature>
<dbReference type="CDD" id="cd07389">
    <property type="entry name" value="MPP_PhoD"/>
    <property type="match status" value="1"/>
</dbReference>
<evidence type="ECO:0000313" key="4">
    <source>
        <dbReference type="Proteomes" id="UP000305067"/>
    </source>
</evidence>
<feature type="compositionally biased region" description="Polar residues" evidence="1">
    <location>
        <begin position="155"/>
        <end position="165"/>
    </location>
</feature>
<dbReference type="InterPro" id="IPR038607">
    <property type="entry name" value="PhoD-like_sf"/>
</dbReference>
<dbReference type="AlphaFoldDB" id="A0A5C3QZ99"/>
<proteinExistence type="predicted"/>
<dbReference type="EMBL" id="ML178814">
    <property type="protein sequence ID" value="TFL07353.1"/>
    <property type="molecule type" value="Genomic_DNA"/>
</dbReference>
<evidence type="ECO:0000256" key="1">
    <source>
        <dbReference type="SAM" id="MobiDB-lite"/>
    </source>
</evidence>
<sequence>MDNPGWQAHRRAKRENDRFINPVRGPDGRYQPVEPPVTPLPENFIGGFHPGGAAVGPPHVPPKDYFPRQDERKPSVINPSHIRHLSAVERSAALKVARMNPHLQFMVGPLLRYDTVDEHGVWHGAALIVTADSGSLYEPSPMLAYHWDTGVSSPTFKPQTHSNGKTVDLGPHPADPHSKSIPGIAESMEHHKNPNISKQFVEGKEIYVFAGAGGTYTFWRFAITVPLSEVEMCVRYGINGGQQLEFFVPARGQNLRSAVHSCNGFSAGVNTDDFRGTGFNTGYDPLWVDLLTHHSERPFHVLVGGGDQIYCDSLTREPELQEWVKAKADQRINCKLTDEIADALDRFFFNHYCQHFRSGAFARANSSIPMMNMTGEIDGFGSYPEELQNAAVFKAIGSRGFFFYLLFQCFINGEVDGYEDAPGRHSHKSVVIGNMGPYIPSPSHSFLAYMGPKTQLLMLDCRAERKKERICSPGQYEKIFARLHAMPAGTEHLIVQLGVPIAYPRMVFLETALESKLNPLVALGKAGSLGLSGFVNKFNADAELLDDLNDHWTARGHKKERNWFIEELQKLAKARRIRVSFVSGDVHVAAVGVFSTLQSRNTPAVKPAQDYRYMLNVTTSAIVNTPPPNPVITLVSSLASKTHKTLHHIDTDETMVPIFGKDTDGSSRKQKYIMGRRNWCIVERDEMTGEMIFDVRVERAKGEGNSVGYSIRAARPEWD</sequence>
<feature type="region of interest" description="Disordered" evidence="1">
    <location>
        <begin position="155"/>
        <end position="176"/>
    </location>
</feature>
<dbReference type="Proteomes" id="UP000305067">
    <property type="component" value="Unassembled WGS sequence"/>
</dbReference>
<keyword evidence="4" id="KW-1185">Reference proteome</keyword>
<dbReference type="PANTHER" id="PTHR46689:SF1">
    <property type="entry name" value="PHOD-LIKE PHOSPHATASE DOMAIN-CONTAINING PROTEIN"/>
    <property type="match status" value="1"/>
</dbReference>
<name>A0A5C3QZ99_9AGAR</name>
<gene>
    <name evidence="3" type="ORF">BDV98DRAFT_557725</name>
</gene>
<dbReference type="STRING" id="1884261.A0A5C3QZ99"/>
<protein>
    <recommendedName>
        <fullName evidence="2">PhoD-like phosphatase domain-containing protein</fullName>
    </recommendedName>
</protein>
<dbReference type="InterPro" id="IPR043904">
    <property type="entry name" value="PhoD_2-like"/>
</dbReference>
<dbReference type="GO" id="GO:0016020">
    <property type="term" value="C:membrane"/>
    <property type="evidence" value="ECO:0007669"/>
    <property type="project" value="TreeGrafter"/>
</dbReference>
<evidence type="ECO:0000313" key="3">
    <source>
        <dbReference type="EMBL" id="TFL07353.1"/>
    </source>
</evidence>
<feature type="domain" description="PhoD-like phosphatase" evidence="2">
    <location>
        <begin position="522"/>
        <end position="682"/>
    </location>
</feature>
<accession>A0A5C3QZ99</accession>
<dbReference type="Gene3D" id="3.60.21.70">
    <property type="entry name" value="PhoD-like phosphatase"/>
    <property type="match status" value="1"/>
</dbReference>
<organism evidence="3 4">
    <name type="scientific">Pterulicium gracile</name>
    <dbReference type="NCBI Taxonomy" id="1884261"/>
    <lineage>
        <taxon>Eukaryota</taxon>
        <taxon>Fungi</taxon>
        <taxon>Dikarya</taxon>
        <taxon>Basidiomycota</taxon>
        <taxon>Agaricomycotina</taxon>
        <taxon>Agaricomycetes</taxon>
        <taxon>Agaricomycetidae</taxon>
        <taxon>Agaricales</taxon>
        <taxon>Pleurotineae</taxon>
        <taxon>Pterulaceae</taxon>
        <taxon>Pterulicium</taxon>
    </lineage>
</organism>
<dbReference type="PANTHER" id="PTHR46689">
    <property type="entry name" value="MEMBRANE PROTEIN, PUTATIVE-RELATED"/>
    <property type="match status" value="1"/>
</dbReference>
<dbReference type="InterPro" id="IPR018946">
    <property type="entry name" value="PhoD-like_MPP"/>
</dbReference>